<keyword evidence="3" id="KW-1185">Reference proteome</keyword>
<organism evidence="2 3">
    <name type="scientific">Tissierella pigra</name>
    <dbReference type="NCBI Taxonomy" id="2607614"/>
    <lineage>
        <taxon>Bacteria</taxon>
        <taxon>Bacillati</taxon>
        <taxon>Bacillota</taxon>
        <taxon>Tissierellia</taxon>
        <taxon>Tissierellales</taxon>
        <taxon>Tissierellaceae</taxon>
        <taxon>Tissierella</taxon>
    </lineage>
</organism>
<evidence type="ECO:0000259" key="1">
    <source>
        <dbReference type="SMART" id="SM00460"/>
    </source>
</evidence>
<comment type="caution">
    <text evidence="2">The sequence shown here is derived from an EMBL/GenBank/DDBJ whole genome shotgun (WGS) entry which is preliminary data.</text>
</comment>
<dbReference type="Gene3D" id="3.10.620.30">
    <property type="match status" value="1"/>
</dbReference>
<proteinExistence type="predicted"/>
<dbReference type="PANTHER" id="PTHR33490">
    <property type="entry name" value="BLR5614 PROTEIN-RELATED"/>
    <property type="match status" value="1"/>
</dbReference>
<reference evidence="2 3" key="1">
    <citation type="submission" date="2019-09" db="EMBL/GenBank/DDBJ databases">
        <title>In-depth cultivation of the pig gut microbiome towards novel bacterial diversity and tailored functional studies.</title>
        <authorList>
            <person name="Wylensek D."/>
            <person name="Hitch T.C.A."/>
            <person name="Clavel T."/>
        </authorList>
    </citation>
    <scope>NUCLEOTIDE SEQUENCE [LARGE SCALE GENOMIC DNA]</scope>
    <source>
        <strain evidence="2 3">WCA3-693-APC-4?</strain>
    </source>
</reference>
<gene>
    <name evidence="2" type="ORF">FYJ83_12105</name>
</gene>
<dbReference type="Proteomes" id="UP000469523">
    <property type="component" value="Unassembled WGS sequence"/>
</dbReference>
<evidence type="ECO:0000313" key="2">
    <source>
        <dbReference type="EMBL" id="MSU02215.1"/>
    </source>
</evidence>
<accession>A0A6N7Y0F9</accession>
<dbReference type="InterPro" id="IPR002931">
    <property type="entry name" value="Transglutaminase-like"/>
</dbReference>
<dbReference type="Pfam" id="PF01841">
    <property type="entry name" value="Transglut_core"/>
    <property type="match status" value="1"/>
</dbReference>
<dbReference type="SMART" id="SM00460">
    <property type="entry name" value="TGc"/>
    <property type="match status" value="1"/>
</dbReference>
<evidence type="ECO:0000313" key="3">
    <source>
        <dbReference type="Proteomes" id="UP000469523"/>
    </source>
</evidence>
<name>A0A6N7Y0F9_9FIRM</name>
<feature type="domain" description="Transglutaminase-like" evidence="1">
    <location>
        <begin position="62"/>
        <end position="136"/>
    </location>
</feature>
<dbReference type="SUPFAM" id="SSF54001">
    <property type="entry name" value="Cysteine proteinases"/>
    <property type="match status" value="1"/>
</dbReference>
<dbReference type="EMBL" id="VUNQ01000027">
    <property type="protein sequence ID" value="MSU02215.1"/>
    <property type="molecule type" value="Genomic_DNA"/>
</dbReference>
<dbReference type="AlphaFoldDB" id="A0A6N7Y0F9"/>
<protein>
    <submittedName>
        <fullName evidence="2">Transglutaminase domain-containing protein</fullName>
    </submittedName>
</protein>
<dbReference type="RefSeq" id="WP_154440865.1">
    <property type="nucleotide sequence ID" value="NZ_JAHLPJ010000001.1"/>
</dbReference>
<sequence length="241" mass="28305">MDIYLKETRLLDFNNLSVQKLIEEKGWKELEENHKIREVYSFVRNEIKFGYNKGDDIIASEVLKDGYGQCNTKSILLMALLRTLDIPCRIHGFYIDKKMQKGALTGITYLFAPKKIVHAWTEVYFNHEWIALEGVIIDEDYLNQVKDKLYNLNNGYIGYGISVKDKEKINTCWQGKSTYIQSFSITEDLGIFNSPDDFFLKFNNTNNGFKRFLFDVLRKRINKKLEIIRSSSYDEKISKSR</sequence>
<dbReference type="InterPro" id="IPR038765">
    <property type="entry name" value="Papain-like_cys_pep_sf"/>
</dbReference>